<keyword evidence="1" id="KW-0238">DNA-binding</keyword>
<reference evidence="5 7" key="3">
    <citation type="journal article" date="2019" name="Nat. Med.">
        <title>A library of human gut bacterial isolates paired with longitudinal multiomics data enables mechanistic microbiome research.</title>
        <authorList>
            <person name="Poyet M."/>
            <person name="Groussin M."/>
            <person name="Gibbons S.M."/>
            <person name="Avila-Pacheco J."/>
            <person name="Jiang X."/>
            <person name="Kearney S.M."/>
            <person name="Perrotta A.R."/>
            <person name="Berdy B."/>
            <person name="Zhao S."/>
            <person name="Lieberman T.D."/>
            <person name="Swanson P.K."/>
            <person name="Smith M."/>
            <person name="Roesemann S."/>
            <person name="Alexander J.E."/>
            <person name="Rich S.A."/>
            <person name="Livny J."/>
            <person name="Vlamakis H."/>
            <person name="Clish C."/>
            <person name="Bullock K."/>
            <person name="Deik A."/>
            <person name="Scott J."/>
            <person name="Pierce K.A."/>
            <person name="Xavier R.J."/>
            <person name="Alm E.J."/>
        </authorList>
    </citation>
    <scope>NUCLEOTIDE SEQUENCE [LARGE SCALE GENOMIC DNA]</scope>
    <source>
        <strain evidence="5 7">BIOML-A1</strain>
    </source>
</reference>
<dbReference type="Proteomes" id="UP000446657">
    <property type="component" value="Unassembled WGS sequence"/>
</dbReference>
<dbReference type="STRING" id="301302.ERS852420_00338"/>
<reference evidence="6" key="1">
    <citation type="submission" date="2015-05" db="EMBL/GenBank/DDBJ databases">
        <authorList>
            <consortium name="Pathogen Informatics"/>
        </authorList>
    </citation>
    <scope>NUCLEOTIDE SEQUENCE [LARGE SCALE GENOMIC DNA]</scope>
    <source>
        <strain evidence="6">M72</strain>
    </source>
</reference>
<dbReference type="InterPro" id="IPR010982">
    <property type="entry name" value="Lambda_DNA-bd_dom_sf"/>
</dbReference>
<evidence type="ECO:0000256" key="2">
    <source>
        <dbReference type="SAM" id="Phobius"/>
    </source>
</evidence>
<evidence type="ECO:0000313" key="4">
    <source>
        <dbReference type="EMBL" id="CRL34511.1"/>
    </source>
</evidence>
<reference evidence="4" key="2">
    <citation type="submission" date="2015-05" db="EMBL/GenBank/DDBJ databases">
        <authorList>
            <person name="Wang D.B."/>
            <person name="Wang M."/>
        </authorList>
    </citation>
    <scope>NUCLEOTIDE SEQUENCE [LARGE SCALE GENOMIC DNA]</scope>
    <source>
        <strain evidence="4">M72</strain>
    </source>
</reference>
<evidence type="ECO:0000259" key="3">
    <source>
        <dbReference type="PROSITE" id="PS50943"/>
    </source>
</evidence>
<dbReference type="GO" id="GO:0003677">
    <property type="term" value="F:DNA binding"/>
    <property type="evidence" value="ECO:0007669"/>
    <property type="project" value="UniProtKB-KW"/>
</dbReference>
<keyword evidence="2" id="KW-1133">Transmembrane helix</keyword>
<dbReference type="EMBL" id="CVRR01000006">
    <property type="protein sequence ID" value="CRL34511.1"/>
    <property type="molecule type" value="Genomic_DNA"/>
</dbReference>
<dbReference type="RefSeq" id="WP_055067188.1">
    <property type="nucleotide sequence ID" value="NZ_CP173697.1"/>
</dbReference>
<dbReference type="SUPFAM" id="SSF47413">
    <property type="entry name" value="lambda repressor-like DNA-binding domains"/>
    <property type="match status" value="1"/>
</dbReference>
<sequence>MNKTKIDNQTIAHILLDLRQKHHLSQEQLAQTLGVTRQAVSRWEMGISVPNIHTLLLISEQFHVPIDTMLKKPDASAENQNKIQNSAKRTPFIFMTITGIFLLCVLPFLGQWEQFKYMDLYGRAYADSYHYIFEYPLSILLVLSIVLICVGIYNIVKIKRKSDSPAK</sequence>
<evidence type="ECO:0000313" key="6">
    <source>
        <dbReference type="Proteomes" id="UP000049979"/>
    </source>
</evidence>
<evidence type="ECO:0000313" key="5">
    <source>
        <dbReference type="EMBL" id="MTR81025.1"/>
    </source>
</evidence>
<protein>
    <submittedName>
        <fullName evidence="5">Helix-turn-helix domain-containing protein</fullName>
    </submittedName>
</protein>
<dbReference type="SMART" id="SM00530">
    <property type="entry name" value="HTH_XRE"/>
    <property type="match status" value="1"/>
</dbReference>
<dbReference type="PANTHER" id="PTHR46558:SF11">
    <property type="entry name" value="HTH-TYPE TRANSCRIPTIONAL REGULATOR XRE"/>
    <property type="match status" value="1"/>
</dbReference>
<feature type="transmembrane region" description="Helical" evidence="2">
    <location>
        <begin position="92"/>
        <end position="112"/>
    </location>
</feature>
<evidence type="ECO:0000313" key="7">
    <source>
        <dbReference type="Proteomes" id="UP000446657"/>
    </source>
</evidence>
<feature type="domain" description="HTH cro/C1-type" evidence="3">
    <location>
        <begin position="15"/>
        <end position="69"/>
    </location>
</feature>
<keyword evidence="2" id="KW-0472">Membrane</keyword>
<dbReference type="PROSITE" id="PS50943">
    <property type="entry name" value="HTH_CROC1"/>
    <property type="match status" value="1"/>
</dbReference>
<keyword evidence="2" id="KW-0812">Transmembrane</keyword>
<name>A0A0M6WEF9_9FIRM</name>
<dbReference type="InterPro" id="IPR001387">
    <property type="entry name" value="Cro/C1-type_HTH"/>
</dbReference>
<feature type="transmembrane region" description="Helical" evidence="2">
    <location>
        <begin position="132"/>
        <end position="156"/>
    </location>
</feature>
<gene>
    <name evidence="5" type="ORF">GMD30_04705</name>
    <name evidence="4" type="ORF">M72_21481</name>
</gene>
<keyword evidence="6" id="KW-1185">Reference proteome</keyword>
<dbReference type="OrthoDB" id="9801008at2"/>
<proteinExistence type="predicted"/>
<dbReference type="Pfam" id="PF01381">
    <property type="entry name" value="HTH_3"/>
    <property type="match status" value="1"/>
</dbReference>
<dbReference type="PANTHER" id="PTHR46558">
    <property type="entry name" value="TRACRIPTIONAL REGULATORY PROTEIN-RELATED-RELATED"/>
    <property type="match status" value="1"/>
</dbReference>
<dbReference type="AlphaFoldDB" id="A0A0M6WEF9"/>
<dbReference type="EMBL" id="WNAL01000007">
    <property type="protein sequence ID" value="MTR81025.1"/>
    <property type="molecule type" value="Genomic_DNA"/>
</dbReference>
<accession>A0A0M6WEF9</accession>
<organism evidence="4 6">
    <name type="scientific">Roseburia faecis</name>
    <dbReference type="NCBI Taxonomy" id="301302"/>
    <lineage>
        <taxon>Bacteria</taxon>
        <taxon>Bacillati</taxon>
        <taxon>Bacillota</taxon>
        <taxon>Clostridia</taxon>
        <taxon>Lachnospirales</taxon>
        <taxon>Lachnospiraceae</taxon>
        <taxon>Roseburia</taxon>
    </lineage>
</organism>
<dbReference type="CDD" id="cd00093">
    <property type="entry name" value="HTH_XRE"/>
    <property type="match status" value="1"/>
</dbReference>
<dbReference type="Gene3D" id="1.10.260.40">
    <property type="entry name" value="lambda repressor-like DNA-binding domains"/>
    <property type="match status" value="1"/>
</dbReference>
<evidence type="ECO:0000256" key="1">
    <source>
        <dbReference type="ARBA" id="ARBA00023125"/>
    </source>
</evidence>
<dbReference type="Proteomes" id="UP000049979">
    <property type="component" value="Unassembled WGS sequence"/>
</dbReference>